<dbReference type="STRING" id="690567.1204"/>
<dbReference type="PRINTS" id="PR00080">
    <property type="entry name" value="SDRFAMILY"/>
</dbReference>
<proteinExistence type="inferred from homology"/>
<evidence type="ECO:0000256" key="3">
    <source>
        <dbReference type="ARBA" id="ARBA00023002"/>
    </source>
</evidence>
<gene>
    <name evidence="4" type="ORF">1204</name>
</gene>
<dbReference type="Gene3D" id="3.40.50.720">
    <property type="entry name" value="NAD(P)-binding Rossmann-like Domain"/>
    <property type="match status" value="1"/>
</dbReference>
<dbReference type="PANTHER" id="PTHR43618">
    <property type="entry name" value="7-ALPHA-HYDROXYSTEROID DEHYDROGENASE"/>
    <property type="match status" value="1"/>
</dbReference>
<keyword evidence="3" id="KW-0560">Oxidoreductase</keyword>
<keyword evidence="2" id="KW-0521">NADP</keyword>
<dbReference type="GO" id="GO:0016491">
    <property type="term" value="F:oxidoreductase activity"/>
    <property type="evidence" value="ECO:0007669"/>
    <property type="project" value="UniProtKB-KW"/>
</dbReference>
<evidence type="ECO:0000313" key="5">
    <source>
        <dbReference type="Proteomes" id="UP000045545"/>
    </source>
</evidence>
<organism evidence="4 5">
    <name type="scientific">Syntrophomonas zehnderi OL-4</name>
    <dbReference type="NCBI Taxonomy" id="690567"/>
    <lineage>
        <taxon>Bacteria</taxon>
        <taxon>Bacillati</taxon>
        <taxon>Bacillota</taxon>
        <taxon>Clostridia</taxon>
        <taxon>Eubacteriales</taxon>
        <taxon>Syntrophomonadaceae</taxon>
        <taxon>Syntrophomonas</taxon>
    </lineage>
</organism>
<evidence type="ECO:0000256" key="1">
    <source>
        <dbReference type="ARBA" id="ARBA00006484"/>
    </source>
</evidence>
<dbReference type="AlphaFoldDB" id="A0A0E4C8D9"/>
<dbReference type="PANTHER" id="PTHR43618:SF8">
    <property type="entry name" value="7ALPHA-HYDROXYSTEROID DEHYDROGENASE"/>
    <property type="match status" value="1"/>
</dbReference>
<keyword evidence="5" id="KW-1185">Reference proteome</keyword>
<dbReference type="EMBL" id="CGIH01000021">
    <property type="protein sequence ID" value="CFX43770.1"/>
    <property type="molecule type" value="Genomic_DNA"/>
</dbReference>
<dbReference type="PRINTS" id="PR00081">
    <property type="entry name" value="GDHRDH"/>
</dbReference>
<dbReference type="GO" id="GO:0008206">
    <property type="term" value="P:bile acid metabolic process"/>
    <property type="evidence" value="ECO:0007669"/>
    <property type="project" value="UniProtKB-ARBA"/>
</dbReference>
<comment type="similarity">
    <text evidence="1">Belongs to the short-chain dehydrogenases/reductases (SDR) family.</text>
</comment>
<sequence>MNVLEMFKLDGKTAVVTGGSIGLGAQLSTGLAEAGANVVIAARKVDRCMELGKQLETLGVKTLGVACDVTKAEDCQNLVDTTVKEFGSLDILVNNAGLTWGGDSMKFAMKDWHKVMDLNLHGLFQLTQMAGRIMREQGRGKVINITSLGSYGGTKPEEMDAVAYNASKGAINTLTKDLAVKWARYGIYVNAIAPGFFPTHMTEWILEKNVDFLLPRVPFGRFGGENDLKGAVVFLASAASDFVSGQIINVDGGEMAMVP</sequence>
<dbReference type="Proteomes" id="UP000045545">
    <property type="component" value="Unassembled WGS sequence"/>
</dbReference>
<dbReference type="FunFam" id="3.40.50.720:FF:000084">
    <property type="entry name" value="Short-chain dehydrogenase reductase"/>
    <property type="match status" value="1"/>
</dbReference>
<name>A0A0E4C8D9_9FIRM</name>
<dbReference type="InterPro" id="IPR052178">
    <property type="entry name" value="Sec_Metab_Biosynth_SDR"/>
</dbReference>
<dbReference type="InterPro" id="IPR036291">
    <property type="entry name" value="NAD(P)-bd_dom_sf"/>
</dbReference>
<dbReference type="OrthoDB" id="9803333at2"/>
<evidence type="ECO:0000313" key="4">
    <source>
        <dbReference type="EMBL" id="CFX43770.1"/>
    </source>
</evidence>
<evidence type="ECO:0000256" key="2">
    <source>
        <dbReference type="ARBA" id="ARBA00022857"/>
    </source>
</evidence>
<dbReference type="Pfam" id="PF13561">
    <property type="entry name" value="adh_short_C2"/>
    <property type="match status" value="1"/>
</dbReference>
<reference evidence="4 5" key="1">
    <citation type="submission" date="2015-03" db="EMBL/GenBank/DDBJ databases">
        <authorList>
            <person name="Murphy D."/>
        </authorList>
    </citation>
    <scope>NUCLEOTIDE SEQUENCE [LARGE SCALE GENOMIC DNA]</scope>
    <source>
        <strain evidence="4 5">OL-4</strain>
    </source>
</reference>
<accession>A0A0E4C8D9</accession>
<dbReference type="NCBIfam" id="NF006070">
    <property type="entry name" value="PRK08213.1"/>
    <property type="match status" value="1"/>
</dbReference>
<dbReference type="SUPFAM" id="SSF51735">
    <property type="entry name" value="NAD(P)-binding Rossmann-fold domains"/>
    <property type="match status" value="1"/>
</dbReference>
<dbReference type="NCBIfam" id="NF005559">
    <property type="entry name" value="PRK07231.1"/>
    <property type="match status" value="1"/>
</dbReference>
<protein>
    <submittedName>
        <fullName evidence="4">Short-chain dehydrogenase/reductase SDR</fullName>
    </submittedName>
</protein>
<dbReference type="InterPro" id="IPR002347">
    <property type="entry name" value="SDR_fam"/>
</dbReference>